<gene>
    <name evidence="2" type="ORF">CQ006_01395</name>
</gene>
<dbReference type="EMBL" id="PCQE01000001">
    <property type="protein sequence ID" value="PRC10985.1"/>
    <property type="molecule type" value="Genomic_DNA"/>
</dbReference>
<dbReference type="Pfam" id="PF13302">
    <property type="entry name" value="Acetyltransf_3"/>
    <property type="match status" value="1"/>
</dbReference>
<sequence length="199" mass="23150">MARAQVQHRRTTVPGVDKTWTIMTNRLILDRHQLEDLEDCLAMWQDPFVVRLIRATPFDRRETWNRLLRYVGHWELHGFGYWTIRTRAESRFCGELGFAYTHREMPTGFEGLPEFGCTLARSSWGRNIAQEATDAALEWMDHQKGLRRTIAITDEANRAALALGRSAGYVRRQTIAFEGRPFALMERDTSDLRDPHSND</sequence>
<dbReference type="PANTHER" id="PTHR43792:SF16">
    <property type="entry name" value="N-ACETYLTRANSFERASE DOMAIN-CONTAINING PROTEIN"/>
    <property type="match status" value="1"/>
</dbReference>
<feature type="domain" description="N-acetyltransferase" evidence="1">
    <location>
        <begin position="26"/>
        <end position="169"/>
    </location>
</feature>
<protein>
    <submittedName>
        <fullName evidence="2">GNAT family N-acetyltransferase</fullName>
    </submittedName>
</protein>
<dbReference type="InterPro" id="IPR016181">
    <property type="entry name" value="Acyl_CoA_acyltransferase"/>
</dbReference>
<dbReference type="Gene3D" id="3.40.630.30">
    <property type="match status" value="1"/>
</dbReference>
<evidence type="ECO:0000259" key="1">
    <source>
        <dbReference type="Pfam" id="PF13302"/>
    </source>
</evidence>
<evidence type="ECO:0000313" key="2">
    <source>
        <dbReference type="EMBL" id="PRC10985.1"/>
    </source>
</evidence>
<dbReference type="AlphaFoldDB" id="A0A2S9E838"/>
<keyword evidence="2" id="KW-0808">Transferase</keyword>
<dbReference type="InterPro" id="IPR000182">
    <property type="entry name" value="GNAT_dom"/>
</dbReference>
<name>A0A2S9E838_PSECE</name>
<comment type="caution">
    <text evidence="2">The sequence shown here is derived from an EMBL/GenBank/DDBJ whole genome shotgun (WGS) entry which is preliminary data.</text>
</comment>
<dbReference type="InterPro" id="IPR051531">
    <property type="entry name" value="N-acetyltransferase"/>
</dbReference>
<dbReference type="GO" id="GO:0016747">
    <property type="term" value="F:acyltransferase activity, transferring groups other than amino-acyl groups"/>
    <property type="evidence" value="ECO:0007669"/>
    <property type="project" value="InterPro"/>
</dbReference>
<organism evidence="2 3">
    <name type="scientific">Pseudomonas cedrina</name>
    <dbReference type="NCBI Taxonomy" id="651740"/>
    <lineage>
        <taxon>Bacteria</taxon>
        <taxon>Pseudomonadati</taxon>
        <taxon>Pseudomonadota</taxon>
        <taxon>Gammaproteobacteria</taxon>
        <taxon>Pseudomonadales</taxon>
        <taxon>Pseudomonadaceae</taxon>
        <taxon>Pseudomonas</taxon>
    </lineage>
</organism>
<dbReference type="Proteomes" id="UP000239458">
    <property type="component" value="Unassembled WGS sequence"/>
</dbReference>
<proteinExistence type="predicted"/>
<dbReference type="PANTHER" id="PTHR43792">
    <property type="entry name" value="GNAT FAMILY, PUTATIVE (AFU_ORTHOLOGUE AFUA_3G00765)-RELATED-RELATED"/>
    <property type="match status" value="1"/>
</dbReference>
<dbReference type="SUPFAM" id="SSF55729">
    <property type="entry name" value="Acyl-CoA N-acyltransferases (Nat)"/>
    <property type="match status" value="1"/>
</dbReference>
<accession>A0A2S9E838</accession>
<reference evidence="2 3" key="1">
    <citation type="submission" date="2017-09" db="EMBL/GenBank/DDBJ databases">
        <title>Genomic, metabolic, and phenotypic characteristics of bacterial isolates from the natural microbiome of the model nematode Caenorhabditis elegans.</title>
        <authorList>
            <person name="Zimmermann J."/>
            <person name="Obeng N."/>
            <person name="Yang W."/>
            <person name="Obeng O."/>
            <person name="Kissoyan K."/>
            <person name="Pees B."/>
            <person name="Dirksen P."/>
            <person name="Hoppner M."/>
            <person name="Franke A."/>
            <person name="Rosenstiel P."/>
            <person name="Leippe M."/>
            <person name="Dierking K."/>
            <person name="Kaleta C."/>
            <person name="Schulenburg H."/>
        </authorList>
    </citation>
    <scope>NUCLEOTIDE SEQUENCE [LARGE SCALE GENOMIC DNA]</scope>
    <source>
        <strain evidence="2 3">MYb184</strain>
    </source>
</reference>
<evidence type="ECO:0000313" key="3">
    <source>
        <dbReference type="Proteomes" id="UP000239458"/>
    </source>
</evidence>